<feature type="binding site" evidence="9">
    <location>
        <begin position="9"/>
        <end position="10"/>
    </location>
    <ligand>
        <name>ATP</name>
        <dbReference type="ChEBI" id="CHEBI:30616"/>
    </ligand>
</feature>
<evidence type="ECO:0000256" key="1">
    <source>
        <dbReference type="ARBA" id="ARBA00022490"/>
    </source>
</evidence>
<keyword evidence="6 9" id="KW-0460">Magnesium</keyword>
<dbReference type="InterPro" id="IPR004821">
    <property type="entry name" value="Cyt_trans-like"/>
</dbReference>
<dbReference type="Proteomes" id="UP000623172">
    <property type="component" value="Unassembled WGS sequence"/>
</dbReference>
<comment type="subcellular location">
    <subcellularLocation>
        <location evidence="9">Cytoplasm</location>
    </subcellularLocation>
</comment>
<dbReference type="Gene3D" id="3.40.50.620">
    <property type="entry name" value="HUPs"/>
    <property type="match status" value="1"/>
</dbReference>
<dbReference type="GO" id="GO:0004595">
    <property type="term" value="F:pantetheine-phosphate adenylyltransferase activity"/>
    <property type="evidence" value="ECO:0007669"/>
    <property type="project" value="UniProtKB-UniRule"/>
</dbReference>
<dbReference type="SUPFAM" id="SSF52374">
    <property type="entry name" value="Nucleotidylyl transferase"/>
    <property type="match status" value="1"/>
</dbReference>
<keyword evidence="7 9" id="KW-0173">Coenzyme A biosynthesis</keyword>
<comment type="cofactor">
    <cofactor evidence="9">
        <name>Mg(2+)</name>
        <dbReference type="ChEBI" id="CHEBI:18420"/>
    </cofactor>
</comment>
<evidence type="ECO:0000313" key="12">
    <source>
        <dbReference type="Proteomes" id="UP000623172"/>
    </source>
</evidence>
<dbReference type="EMBL" id="JACRSR010000001">
    <property type="protein sequence ID" value="MBC8530964.1"/>
    <property type="molecule type" value="Genomic_DNA"/>
</dbReference>
<organism evidence="11 12">
    <name type="scientific">Gehongia tenuis</name>
    <dbReference type="NCBI Taxonomy" id="2763655"/>
    <lineage>
        <taxon>Bacteria</taxon>
        <taxon>Bacillati</taxon>
        <taxon>Bacillota</taxon>
        <taxon>Clostridia</taxon>
        <taxon>Christensenellales</taxon>
        <taxon>Christensenellaceae</taxon>
        <taxon>Gehongia</taxon>
    </lineage>
</organism>
<feature type="binding site" evidence="9">
    <location>
        <position position="87"/>
    </location>
    <ligand>
        <name>substrate</name>
    </ligand>
</feature>
<dbReference type="Pfam" id="PF01467">
    <property type="entry name" value="CTP_transf_like"/>
    <property type="match status" value="1"/>
</dbReference>
<dbReference type="GO" id="GO:0005737">
    <property type="term" value="C:cytoplasm"/>
    <property type="evidence" value="ECO:0007669"/>
    <property type="project" value="UniProtKB-SubCell"/>
</dbReference>
<dbReference type="GO" id="GO:0015937">
    <property type="term" value="P:coenzyme A biosynthetic process"/>
    <property type="evidence" value="ECO:0007669"/>
    <property type="project" value="UniProtKB-UniRule"/>
</dbReference>
<reference evidence="11" key="1">
    <citation type="submission" date="2020-08" db="EMBL/GenBank/DDBJ databases">
        <title>Genome public.</title>
        <authorList>
            <person name="Liu C."/>
            <person name="Sun Q."/>
        </authorList>
    </citation>
    <scope>NUCLEOTIDE SEQUENCE</scope>
    <source>
        <strain evidence="11">NSJ-53</strain>
    </source>
</reference>
<keyword evidence="3 9" id="KW-0548">Nucleotidyltransferase</keyword>
<comment type="caution">
    <text evidence="11">The sequence shown here is derived from an EMBL/GenBank/DDBJ whole genome shotgun (WGS) entry which is preliminary data.</text>
</comment>
<gene>
    <name evidence="9 11" type="primary">coaD</name>
    <name evidence="11" type="ORF">H8696_03790</name>
</gene>
<dbReference type="AlphaFoldDB" id="A0A926D3V0"/>
<keyword evidence="12" id="KW-1185">Reference proteome</keyword>
<comment type="subunit">
    <text evidence="9">Homohexamer.</text>
</comment>
<keyword evidence="5 9" id="KW-0067">ATP-binding</keyword>
<comment type="pathway">
    <text evidence="9">Cofactor biosynthesis; coenzyme A biosynthesis; CoA from (R)-pantothenate: step 4/5.</text>
</comment>
<dbReference type="NCBIfam" id="TIGR00125">
    <property type="entry name" value="cyt_tran_rel"/>
    <property type="match status" value="1"/>
</dbReference>
<comment type="function">
    <text evidence="9">Reversibly transfers an adenylyl group from ATP to 4'-phosphopantetheine, yielding dephospho-CoA (dPCoA) and pyrophosphate.</text>
</comment>
<sequence length="159" mass="18129">MRTAIYPGSFDPITYGHLDIIERTAGIVDKLVVAILTNTSKKPFFPLEDRVRFVRECTRHLPNVEVMSFSGLQVDLARELHADMIIRGLRFVSDFEFEFQMASMNRSLAPDIQMLFMMTSTEYSFLSSSVVKEAGRLGGDISKLIPPEIHDEVSERLRK</sequence>
<feature type="binding site" evidence="9">
    <location>
        <position position="98"/>
    </location>
    <ligand>
        <name>ATP</name>
        <dbReference type="ChEBI" id="CHEBI:30616"/>
    </ligand>
</feature>
<evidence type="ECO:0000256" key="5">
    <source>
        <dbReference type="ARBA" id="ARBA00022840"/>
    </source>
</evidence>
<comment type="catalytic activity">
    <reaction evidence="8 9">
        <text>(R)-4'-phosphopantetheine + ATP + H(+) = 3'-dephospho-CoA + diphosphate</text>
        <dbReference type="Rhea" id="RHEA:19801"/>
        <dbReference type="ChEBI" id="CHEBI:15378"/>
        <dbReference type="ChEBI" id="CHEBI:30616"/>
        <dbReference type="ChEBI" id="CHEBI:33019"/>
        <dbReference type="ChEBI" id="CHEBI:57328"/>
        <dbReference type="ChEBI" id="CHEBI:61723"/>
        <dbReference type="EC" id="2.7.7.3"/>
    </reaction>
</comment>
<evidence type="ECO:0000256" key="3">
    <source>
        <dbReference type="ARBA" id="ARBA00022695"/>
    </source>
</evidence>
<feature type="binding site" evidence="9">
    <location>
        <position position="17"/>
    </location>
    <ligand>
        <name>ATP</name>
        <dbReference type="ChEBI" id="CHEBI:30616"/>
    </ligand>
</feature>
<evidence type="ECO:0000256" key="4">
    <source>
        <dbReference type="ARBA" id="ARBA00022741"/>
    </source>
</evidence>
<feature type="binding site" evidence="9">
    <location>
        <position position="41"/>
    </location>
    <ligand>
        <name>substrate</name>
    </ligand>
</feature>
<evidence type="ECO:0000256" key="9">
    <source>
        <dbReference type="HAMAP-Rule" id="MF_00151"/>
    </source>
</evidence>
<keyword evidence="2 9" id="KW-0808">Transferase</keyword>
<proteinExistence type="inferred from homology"/>
<keyword evidence="1 9" id="KW-0963">Cytoplasm</keyword>
<evidence type="ECO:0000256" key="7">
    <source>
        <dbReference type="ARBA" id="ARBA00022993"/>
    </source>
</evidence>
<evidence type="ECO:0000256" key="8">
    <source>
        <dbReference type="ARBA" id="ARBA00029346"/>
    </source>
</evidence>
<dbReference type="PANTHER" id="PTHR21342:SF1">
    <property type="entry name" value="PHOSPHOPANTETHEINE ADENYLYLTRANSFERASE"/>
    <property type="match status" value="1"/>
</dbReference>
<dbReference type="EC" id="2.7.7.3" evidence="9"/>
<feature type="domain" description="Cytidyltransferase-like" evidence="10">
    <location>
        <begin position="5"/>
        <end position="133"/>
    </location>
</feature>
<evidence type="ECO:0000256" key="6">
    <source>
        <dbReference type="ARBA" id="ARBA00022842"/>
    </source>
</evidence>
<comment type="caution">
    <text evidence="9">Lacks conserved residue(s) required for the propagation of feature annotation.</text>
</comment>
<feature type="binding site" evidence="9">
    <location>
        <begin position="88"/>
        <end position="90"/>
    </location>
    <ligand>
        <name>ATP</name>
        <dbReference type="ChEBI" id="CHEBI:30616"/>
    </ligand>
</feature>
<dbReference type="InterPro" id="IPR001980">
    <property type="entry name" value="PPAT"/>
</dbReference>
<dbReference type="RefSeq" id="WP_249315031.1">
    <property type="nucleotide sequence ID" value="NZ_JACRSR010000001.1"/>
</dbReference>
<dbReference type="PANTHER" id="PTHR21342">
    <property type="entry name" value="PHOSPHOPANTETHEINE ADENYLYLTRANSFERASE"/>
    <property type="match status" value="1"/>
</dbReference>
<dbReference type="HAMAP" id="MF_00151">
    <property type="entry name" value="PPAT_bact"/>
    <property type="match status" value="1"/>
</dbReference>
<dbReference type="InterPro" id="IPR014729">
    <property type="entry name" value="Rossmann-like_a/b/a_fold"/>
</dbReference>
<feature type="binding site" evidence="9">
    <location>
        <begin position="123"/>
        <end position="129"/>
    </location>
    <ligand>
        <name>ATP</name>
        <dbReference type="ChEBI" id="CHEBI:30616"/>
    </ligand>
</feature>
<dbReference type="NCBIfam" id="TIGR01510">
    <property type="entry name" value="coaD_prev_kdtB"/>
    <property type="match status" value="1"/>
</dbReference>
<dbReference type="GO" id="GO:0005524">
    <property type="term" value="F:ATP binding"/>
    <property type="evidence" value="ECO:0007669"/>
    <property type="project" value="UniProtKB-KW"/>
</dbReference>
<evidence type="ECO:0000256" key="2">
    <source>
        <dbReference type="ARBA" id="ARBA00022679"/>
    </source>
</evidence>
<protein>
    <recommendedName>
        <fullName evidence="9">Phosphopantetheine adenylyltransferase</fullName>
        <ecNumber evidence="9">2.7.7.3</ecNumber>
    </recommendedName>
    <alternativeName>
        <fullName evidence="9">Dephospho-CoA pyrophosphorylase</fullName>
    </alternativeName>
    <alternativeName>
        <fullName evidence="9">Pantetheine-phosphate adenylyltransferase</fullName>
        <shortName evidence="9">PPAT</shortName>
    </alternativeName>
</protein>
<accession>A0A926D3V0</accession>
<dbReference type="CDD" id="cd02163">
    <property type="entry name" value="PPAT"/>
    <property type="match status" value="1"/>
</dbReference>
<name>A0A926D3V0_9FIRM</name>
<evidence type="ECO:0000313" key="11">
    <source>
        <dbReference type="EMBL" id="MBC8530964.1"/>
    </source>
</evidence>
<keyword evidence="4 9" id="KW-0547">Nucleotide-binding</keyword>
<feature type="site" description="Transition state stabilizer" evidence="9">
    <location>
        <position position="17"/>
    </location>
</feature>
<evidence type="ECO:0000259" key="10">
    <source>
        <dbReference type="Pfam" id="PF01467"/>
    </source>
</evidence>
<comment type="similarity">
    <text evidence="9">Belongs to the bacterial CoaD family.</text>
</comment>
<feature type="binding site" evidence="9">
    <location>
        <position position="9"/>
    </location>
    <ligand>
        <name>substrate</name>
    </ligand>
</feature>
<dbReference type="PRINTS" id="PR01020">
    <property type="entry name" value="LPSBIOSNTHSS"/>
</dbReference>